<reference evidence="4" key="1">
    <citation type="submission" date="2018-05" db="EMBL/GenBank/DDBJ databases">
        <authorList>
            <person name="Lanie J.A."/>
            <person name="Ng W.-L."/>
            <person name="Kazmierczak K.M."/>
            <person name="Andrzejewski T.M."/>
            <person name="Davidsen T.M."/>
            <person name="Wayne K.J."/>
            <person name="Tettelin H."/>
            <person name="Glass J.I."/>
            <person name="Rusch D."/>
            <person name="Podicherti R."/>
            <person name="Tsui H.-C.T."/>
            <person name="Winkler M.E."/>
        </authorList>
    </citation>
    <scope>NUCLEOTIDE SEQUENCE</scope>
</reference>
<dbReference type="SUPFAM" id="SSF53756">
    <property type="entry name" value="UDP-Glycosyltransferase/glycogen phosphorylase"/>
    <property type="match status" value="1"/>
</dbReference>
<dbReference type="GO" id="GO:0016757">
    <property type="term" value="F:glycosyltransferase activity"/>
    <property type="evidence" value="ECO:0007669"/>
    <property type="project" value="UniProtKB-KW"/>
</dbReference>
<evidence type="ECO:0000256" key="1">
    <source>
        <dbReference type="ARBA" id="ARBA00022676"/>
    </source>
</evidence>
<accession>A0A382LF29</accession>
<keyword evidence="2" id="KW-0808">Transferase</keyword>
<dbReference type="EMBL" id="UINC01086736">
    <property type="protein sequence ID" value="SVC35464.1"/>
    <property type="molecule type" value="Genomic_DNA"/>
</dbReference>
<dbReference type="Pfam" id="PF00534">
    <property type="entry name" value="Glycos_transf_1"/>
    <property type="match status" value="1"/>
</dbReference>
<dbReference type="AlphaFoldDB" id="A0A382LF29"/>
<evidence type="ECO:0000256" key="2">
    <source>
        <dbReference type="ARBA" id="ARBA00022679"/>
    </source>
</evidence>
<dbReference type="InterPro" id="IPR001296">
    <property type="entry name" value="Glyco_trans_1"/>
</dbReference>
<organism evidence="4">
    <name type="scientific">marine metagenome</name>
    <dbReference type="NCBI Taxonomy" id="408172"/>
    <lineage>
        <taxon>unclassified sequences</taxon>
        <taxon>metagenomes</taxon>
        <taxon>ecological metagenomes</taxon>
    </lineage>
</organism>
<feature type="domain" description="Glycosyl transferase family 1" evidence="3">
    <location>
        <begin position="177"/>
        <end position="321"/>
    </location>
</feature>
<proteinExistence type="predicted"/>
<dbReference type="CDD" id="cd03801">
    <property type="entry name" value="GT4_PimA-like"/>
    <property type="match status" value="1"/>
</dbReference>
<dbReference type="PANTHER" id="PTHR12526:SF640">
    <property type="entry name" value="COLANIC ACID BIOSYNTHESIS GLYCOSYLTRANSFERASE WCAL-RELATED"/>
    <property type="match status" value="1"/>
</dbReference>
<dbReference type="Gene3D" id="3.40.50.2000">
    <property type="entry name" value="Glycogen Phosphorylase B"/>
    <property type="match status" value="2"/>
</dbReference>
<protein>
    <recommendedName>
        <fullName evidence="3">Glycosyl transferase family 1 domain-containing protein</fullName>
    </recommendedName>
</protein>
<dbReference type="PANTHER" id="PTHR12526">
    <property type="entry name" value="GLYCOSYLTRANSFERASE"/>
    <property type="match status" value="1"/>
</dbReference>
<gene>
    <name evidence="4" type="ORF">METZ01_LOCUS288318</name>
</gene>
<evidence type="ECO:0000313" key="4">
    <source>
        <dbReference type="EMBL" id="SVC35464.1"/>
    </source>
</evidence>
<name>A0A382LF29_9ZZZZ</name>
<sequence length="322" mass="36007">MHSSLLWICSTLTPYNSFLFRALHSEPQFDLNVVTSEKYDPRHPWSTDLGSGFMVRPMRKFLWIDWRLVGEAIKPNTDMVVIAGWNTPAVVLVSGLLAILGLPFALWTDTPDVHSERRLLKSILRKHWLLWIFHHARVVMGTGDPAIQALQAMGCPANKIVKFPFFVDLGHYNKRSRARNDVKTKRFVSVGRVENAVKAHDIAIQAFARMQNNNDFSSEWEYIVVGSGPDVDNLRELVTALGLSDNVTITGWMEPNEVRKILDQAHVFVHPSLRDAYPAVVLEAMAVGLPVIGSNASGSVLDRVVHQENGLVHTAGDVSELS</sequence>
<evidence type="ECO:0000259" key="3">
    <source>
        <dbReference type="Pfam" id="PF00534"/>
    </source>
</evidence>
<feature type="non-terminal residue" evidence="4">
    <location>
        <position position="322"/>
    </location>
</feature>
<keyword evidence="1" id="KW-0328">Glycosyltransferase</keyword>